<sequence>MPYALALHGGAGIIRRTDMPADLEAAYRTSLAAALDTGLAILSAGGPALDAVEACVIALEDNPLFNAGHGAVFNLAGEIELEAAVMDGSSQLAGTVTGVRRAKNPVRLARAVMERTPHVSIGFAEADCLAAQYGLECVEPDYFVTESRRVTLQAELARLAAGRSEAEVPDHIKHGTVGAVALDMTGRLAAATSTGGRTAKMAGRIGDTPILGAGTWADQRVAVSGTGHGEYFMRYAVAHDIAARVRYLGQDIASAAGEVMAALREVGGSGGVIAIDWQGRIAMPFNCEGMYRAMADAAGQRLVAIDQQ</sequence>
<dbReference type="PANTHER" id="PTHR10188">
    <property type="entry name" value="L-ASPARAGINASE"/>
    <property type="match status" value="1"/>
</dbReference>
<evidence type="ECO:0000313" key="2">
    <source>
        <dbReference type="Proteomes" id="UP001595791"/>
    </source>
</evidence>
<dbReference type="Gene3D" id="3.60.20.30">
    <property type="entry name" value="(Glycosyl)asparaginase"/>
    <property type="match status" value="1"/>
</dbReference>
<dbReference type="EMBL" id="JBHSBU010000001">
    <property type="protein sequence ID" value="MFC4158745.1"/>
    <property type="molecule type" value="Genomic_DNA"/>
</dbReference>
<dbReference type="InterPro" id="IPR029055">
    <property type="entry name" value="Ntn_hydrolases_N"/>
</dbReference>
<name>A0ABV8MN85_9NEIS</name>
<keyword evidence="2" id="KW-1185">Reference proteome</keyword>
<proteinExistence type="predicted"/>
<dbReference type="InterPro" id="IPR000246">
    <property type="entry name" value="Peptidase_T2"/>
</dbReference>
<dbReference type="RefSeq" id="WP_378161756.1">
    <property type="nucleotide sequence ID" value="NZ_JBHSBU010000001.1"/>
</dbReference>
<evidence type="ECO:0000313" key="1">
    <source>
        <dbReference type="EMBL" id="MFC4158745.1"/>
    </source>
</evidence>
<comment type="caution">
    <text evidence="1">The sequence shown here is derived from an EMBL/GenBank/DDBJ whole genome shotgun (WGS) entry which is preliminary data.</text>
</comment>
<protein>
    <submittedName>
        <fullName evidence="1">Isoaspartyl peptidase/L-asparaginase family protein</fullName>
    </submittedName>
</protein>
<dbReference type="Proteomes" id="UP001595791">
    <property type="component" value="Unassembled WGS sequence"/>
</dbReference>
<dbReference type="SUPFAM" id="SSF56235">
    <property type="entry name" value="N-terminal nucleophile aminohydrolases (Ntn hydrolases)"/>
    <property type="match status" value="1"/>
</dbReference>
<dbReference type="Pfam" id="PF01112">
    <property type="entry name" value="Asparaginase_2"/>
    <property type="match status" value="1"/>
</dbReference>
<organism evidence="1 2">
    <name type="scientific">Chitinimonas lacunae</name>
    <dbReference type="NCBI Taxonomy" id="1963018"/>
    <lineage>
        <taxon>Bacteria</taxon>
        <taxon>Pseudomonadati</taxon>
        <taxon>Pseudomonadota</taxon>
        <taxon>Betaproteobacteria</taxon>
        <taxon>Neisseriales</taxon>
        <taxon>Chitinibacteraceae</taxon>
        <taxon>Chitinimonas</taxon>
    </lineage>
</organism>
<dbReference type="CDD" id="cd04701">
    <property type="entry name" value="Asparaginase_2"/>
    <property type="match status" value="1"/>
</dbReference>
<accession>A0ABV8MN85</accession>
<gene>
    <name evidence="1" type="ORF">ACFOW7_05140</name>
</gene>
<dbReference type="PANTHER" id="PTHR10188:SF43">
    <property type="entry name" value="ASPARAGINASE (EUROFUNG)"/>
    <property type="match status" value="1"/>
</dbReference>
<reference evidence="2" key="1">
    <citation type="journal article" date="2019" name="Int. J. Syst. Evol. Microbiol.">
        <title>The Global Catalogue of Microorganisms (GCM) 10K type strain sequencing project: providing services to taxonomists for standard genome sequencing and annotation.</title>
        <authorList>
            <consortium name="The Broad Institute Genomics Platform"/>
            <consortium name="The Broad Institute Genome Sequencing Center for Infectious Disease"/>
            <person name="Wu L."/>
            <person name="Ma J."/>
        </authorList>
    </citation>
    <scope>NUCLEOTIDE SEQUENCE [LARGE SCALE GENOMIC DNA]</scope>
    <source>
        <strain evidence="2">LMG 29894</strain>
    </source>
</reference>